<dbReference type="Pfam" id="PF13505">
    <property type="entry name" value="OMP_b-brl"/>
    <property type="match status" value="1"/>
</dbReference>
<comment type="subcellular location">
    <subcellularLocation>
        <location evidence="1">Cell outer membrane</location>
    </subcellularLocation>
</comment>
<name>A0ABT1BPZ8_9BURK</name>
<organism evidence="5 6">
    <name type="scientific">Ideonella oryzae</name>
    <dbReference type="NCBI Taxonomy" id="2937441"/>
    <lineage>
        <taxon>Bacteria</taxon>
        <taxon>Pseudomonadati</taxon>
        <taxon>Pseudomonadota</taxon>
        <taxon>Betaproteobacteria</taxon>
        <taxon>Burkholderiales</taxon>
        <taxon>Sphaerotilaceae</taxon>
        <taxon>Ideonella</taxon>
    </lineage>
</organism>
<dbReference type="Gene3D" id="2.40.160.20">
    <property type="match status" value="1"/>
</dbReference>
<keyword evidence="6" id="KW-1185">Reference proteome</keyword>
<evidence type="ECO:0000313" key="5">
    <source>
        <dbReference type="EMBL" id="MCO5978302.1"/>
    </source>
</evidence>
<gene>
    <name evidence="5" type="ORF">M0L44_16510</name>
</gene>
<proteinExistence type="predicted"/>
<evidence type="ECO:0000313" key="6">
    <source>
        <dbReference type="Proteomes" id="UP001204851"/>
    </source>
</evidence>
<comment type="caution">
    <text evidence="5">The sequence shown here is derived from an EMBL/GenBank/DDBJ whole genome shotgun (WGS) entry which is preliminary data.</text>
</comment>
<dbReference type="SUPFAM" id="SSF56925">
    <property type="entry name" value="OMPA-like"/>
    <property type="match status" value="1"/>
</dbReference>
<dbReference type="InterPro" id="IPR011250">
    <property type="entry name" value="OMP/PagP_B-barrel"/>
</dbReference>
<keyword evidence="2 3" id="KW-0732">Signal</keyword>
<evidence type="ECO:0000256" key="3">
    <source>
        <dbReference type="SAM" id="SignalP"/>
    </source>
</evidence>
<dbReference type="Proteomes" id="UP001204851">
    <property type="component" value="Unassembled WGS sequence"/>
</dbReference>
<feature type="signal peptide" evidence="3">
    <location>
        <begin position="1"/>
        <end position="23"/>
    </location>
</feature>
<sequence length="184" mass="19293">MLFRSLLWSLPLSCALLPGLSQAHLYLAADAGTGHFHASCPSGHSCDSSGTGYDAALGYELGHGISVEGGYASFGDDTVRNDKQRQQIRAGGPTLGIASALPINPDWGLDFRLGMMDVTSRRTITGTSPGSDEKSKKEGYYGLGADYAVTGRLHVTLGLLGSRAVWHGGSAKVHNLGLGLRGDF</sequence>
<evidence type="ECO:0000259" key="4">
    <source>
        <dbReference type="Pfam" id="PF13505"/>
    </source>
</evidence>
<accession>A0ABT1BPZ8</accession>
<evidence type="ECO:0000256" key="2">
    <source>
        <dbReference type="ARBA" id="ARBA00022729"/>
    </source>
</evidence>
<reference evidence="5 6" key="1">
    <citation type="submission" date="2022-06" db="EMBL/GenBank/DDBJ databases">
        <title>Ideonella sp. NS12-5 Genome sequencing and assembly.</title>
        <authorList>
            <person name="Jung Y."/>
        </authorList>
    </citation>
    <scope>NUCLEOTIDE SEQUENCE [LARGE SCALE GENOMIC DNA]</scope>
    <source>
        <strain evidence="5 6">NS12-5</strain>
    </source>
</reference>
<dbReference type="EMBL" id="JAMXMC010000009">
    <property type="protein sequence ID" value="MCO5978302.1"/>
    <property type="molecule type" value="Genomic_DNA"/>
</dbReference>
<dbReference type="RefSeq" id="WP_252770903.1">
    <property type="nucleotide sequence ID" value="NZ_JAMXMC010000009.1"/>
</dbReference>
<dbReference type="InterPro" id="IPR027385">
    <property type="entry name" value="Beta-barrel_OMP"/>
</dbReference>
<protein>
    <submittedName>
        <fullName evidence="5">Outer membrane beta-barrel protein</fullName>
    </submittedName>
</protein>
<feature type="chain" id="PRO_5046507791" evidence="3">
    <location>
        <begin position="24"/>
        <end position="184"/>
    </location>
</feature>
<evidence type="ECO:0000256" key="1">
    <source>
        <dbReference type="ARBA" id="ARBA00004442"/>
    </source>
</evidence>
<feature type="domain" description="Outer membrane protein beta-barrel" evidence="4">
    <location>
        <begin position="21"/>
        <end position="180"/>
    </location>
</feature>